<dbReference type="CDD" id="cd02440">
    <property type="entry name" value="AdoMet_MTases"/>
    <property type="match status" value="1"/>
</dbReference>
<dbReference type="InterPro" id="IPR041698">
    <property type="entry name" value="Methyltransf_25"/>
</dbReference>
<accession>A0A445MUC7</accession>
<dbReference type="Pfam" id="PF13649">
    <property type="entry name" value="Methyltransf_25"/>
    <property type="match status" value="1"/>
</dbReference>
<organism evidence="2">
    <name type="scientific">uncultured Desulfobacterium sp</name>
    <dbReference type="NCBI Taxonomy" id="201089"/>
    <lineage>
        <taxon>Bacteria</taxon>
        <taxon>Pseudomonadati</taxon>
        <taxon>Thermodesulfobacteriota</taxon>
        <taxon>Desulfobacteria</taxon>
        <taxon>Desulfobacterales</taxon>
        <taxon>Desulfobacteriaceae</taxon>
        <taxon>Desulfobacterium</taxon>
        <taxon>environmental samples</taxon>
    </lineage>
</organism>
<dbReference type="AlphaFoldDB" id="A0A445MUC7"/>
<dbReference type="SUPFAM" id="SSF53335">
    <property type="entry name" value="S-adenosyl-L-methionine-dependent methyltransferases"/>
    <property type="match status" value="1"/>
</dbReference>
<feature type="domain" description="Methyltransferase" evidence="1">
    <location>
        <begin position="35"/>
        <end position="129"/>
    </location>
</feature>
<evidence type="ECO:0000313" key="2">
    <source>
        <dbReference type="EMBL" id="SPD73114.1"/>
    </source>
</evidence>
<gene>
    <name evidence="2" type="ORF">PITCH_A1690011</name>
</gene>
<name>A0A445MUC7_9BACT</name>
<reference evidence="2" key="1">
    <citation type="submission" date="2018-01" db="EMBL/GenBank/DDBJ databases">
        <authorList>
            <person name="Regsiter A."/>
            <person name="William W."/>
        </authorList>
    </citation>
    <scope>NUCLEOTIDE SEQUENCE</scope>
    <source>
        <strain evidence="2">TRIP AH-1</strain>
    </source>
</reference>
<protein>
    <recommendedName>
        <fullName evidence="1">Methyltransferase domain-containing protein</fullName>
    </recommendedName>
</protein>
<proteinExistence type="predicted"/>
<sequence>MVFEDLRKVNRLWSKIYPYLAKQIAEIYQKDFGDVLELGPFSGGLSLELAGRYPRLNITIADNSKELLNYFDEEISGLAENIRTRQTGFAPLVFNDAEFDLVIIRGAFFFLDEQGGLLREVFRVIKKGGIAFAGGGFGKATPKELIDEISDESRVLNDRLGRRRLSIEQLKQIIDRAQLAGTCKIVEEGGLWVIVRK</sequence>
<evidence type="ECO:0000259" key="1">
    <source>
        <dbReference type="Pfam" id="PF13649"/>
    </source>
</evidence>
<dbReference type="Gene3D" id="3.40.50.150">
    <property type="entry name" value="Vaccinia Virus protein VP39"/>
    <property type="match status" value="1"/>
</dbReference>
<dbReference type="InterPro" id="IPR029063">
    <property type="entry name" value="SAM-dependent_MTases_sf"/>
</dbReference>
<dbReference type="EMBL" id="OJIN01000078">
    <property type="protein sequence ID" value="SPD73114.1"/>
    <property type="molecule type" value="Genomic_DNA"/>
</dbReference>